<proteinExistence type="predicted"/>
<feature type="domain" description="Protein kinase" evidence="1">
    <location>
        <begin position="1"/>
        <end position="262"/>
    </location>
</feature>
<dbReference type="GO" id="GO:0004672">
    <property type="term" value="F:protein kinase activity"/>
    <property type="evidence" value="ECO:0007669"/>
    <property type="project" value="InterPro"/>
</dbReference>
<organism evidence="2">
    <name type="scientific">viral metagenome</name>
    <dbReference type="NCBI Taxonomy" id="1070528"/>
    <lineage>
        <taxon>unclassified sequences</taxon>
        <taxon>metagenomes</taxon>
        <taxon>organismal metagenomes</taxon>
    </lineage>
</organism>
<evidence type="ECO:0000313" key="2">
    <source>
        <dbReference type="EMBL" id="QHT28770.1"/>
    </source>
</evidence>
<dbReference type="PROSITE" id="PS50011">
    <property type="entry name" value="PROTEIN_KINASE_DOM"/>
    <property type="match status" value="1"/>
</dbReference>
<dbReference type="PROSITE" id="PS00108">
    <property type="entry name" value="PROTEIN_KINASE_ST"/>
    <property type="match status" value="1"/>
</dbReference>
<dbReference type="InterPro" id="IPR008271">
    <property type="entry name" value="Ser/Thr_kinase_AS"/>
</dbReference>
<dbReference type="InterPro" id="IPR011009">
    <property type="entry name" value="Kinase-like_dom_sf"/>
</dbReference>
<dbReference type="InterPro" id="IPR000719">
    <property type="entry name" value="Prot_kinase_dom"/>
</dbReference>
<sequence>MTEYRAINQFNSPYIMKATQYFLFKPTERRFILSSDIDVARRNLEYINVPDFDNPVYRQPQQSWLDKPTSPPFFGGMILENVQYRFENLPNNYIILVSIFLQYVIGLKEINDKGYIHKDIKPDNLMYNYKNEEYTAKIIDLGTVYNIITETASFTPASQQWMPEKDILILQALTETAPALSTRTNTEKNKIIIDSITNSYDLYCLCKSFLEQFDIDKKSIFYTILAEGIHENHTKRIKNDDAIGKIRQLLKTPIKRSTSSPF</sequence>
<accession>A0A6C0EKB2</accession>
<protein>
    <recommendedName>
        <fullName evidence="1">Protein kinase domain-containing protein</fullName>
    </recommendedName>
</protein>
<name>A0A6C0EKB2_9ZZZZ</name>
<dbReference type="SUPFAM" id="SSF56112">
    <property type="entry name" value="Protein kinase-like (PK-like)"/>
    <property type="match status" value="1"/>
</dbReference>
<dbReference type="GO" id="GO:0005524">
    <property type="term" value="F:ATP binding"/>
    <property type="evidence" value="ECO:0007669"/>
    <property type="project" value="InterPro"/>
</dbReference>
<dbReference type="EMBL" id="MN738864">
    <property type="protein sequence ID" value="QHT28770.1"/>
    <property type="molecule type" value="Genomic_DNA"/>
</dbReference>
<dbReference type="AlphaFoldDB" id="A0A6C0EKB2"/>
<evidence type="ECO:0000259" key="1">
    <source>
        <dbReference type="PROSITE" id="PS50011"/>
    </source>
</evidence>
<dbReference type="Gene3D" id="1.10.510.10">
    <property type="entry name" value="Transferase(Phosphotransferase) domain 1"/>
    <property type="match status" value="1"/>
</dbReference>
<reference evidence="2" key="1">
    <citation type="journal article" date="2020" name="Nature">
        <title>Giant virus diversity and host interactions through global metagenomics.</title>
        <authorList>
            <person name="Schulz F."/>
            <person name="Roux S."/>
            <person name="Paez-Espino D."/>
            <person name="Jungbluth S."/>
            <person name="Walsh D.A."/>
            <person name="Denef V.J."/>
            <person name="McMahon K.D."/>
            <person name="Konstantinidis K.T."/>
            <person name="Eloe-Fadrosh E.A."/>
            <person name="Kyrpides N.C."/>
            <person name="Woyke T."/>
        </authorList>
    </citation>
    <scope>NUCLEOTIDE SEQUENCE</scope>
    <source>
        <strain evidence="2">GVMAG-M-3300001351-8</strain>
    </source>
</reference>